<gene>
    <name evidence="1" type="ORF">MNBD_GAMMA07-1808</name>
</gene>
<dbReference type="NCBIfam" id="TIGR02270">
    <property type="entry name" value="TIGR02270 family protein"/>
    <property type="match status" value="1"/>
</dbReference>
<evidence type="ECO:0008006" key="2">
    <source>
        <dbReference type="Google" id="ProtNLM"/>
    </source>
</evidence>
<dbReference type="Pfam" id="PF13646">
    <property type="entry name" value="HEAT_2"/>
    <property type="match status" value="1"/>
</dbReference>
<dbReference type="InterPro" id="IPR016024">
    <property type="entry name" value="ARM-type_fold"/>
</dbReference>
<feature type="non-terminal residue" evidence="1">
    <location>
        <position position="383"/>
    </location>
</feature>
<dbReference type="InterPro" id="IPR011959">
    <property type="entry name" value="CHP02270"/>
</dbReference>
<sequence>MNAYSDIYEQYVDDGSFLWVLRSIVINQPHYTKSDIRELEERIEAQLDGLMTSTDVAWNTCIKALSLEEPGEVFVATVVAFRSHDSAKIQKAIEVGLTSDSTFKGLVSALGWLPNSLINPWIQKLFISKDLNHKYLALAACSVRRENPADYLKTLLSRDDCKQHVKLYARALRLIGELKRQDLKPFLAEAIKSEDENVRFWACWSSILLGNNEAVNLLEPYIFKACEHQMQAVNIAFRVLPIDQARVLISKLSNDKEQVRVIIKATGILGDPHAVNWLILKMRESALSRLAAESFTMITGFELTQHQLERDIPTHIYTHPGDTDDEDEVLDQDDNLLWPDHQQVTALWSEKSKNFISGQKYFMGESLTPEVLNNKLLFGNQRQ</sequence>
<dbReference type="InterPro" id="IPR011989">
    <property type="entry name" value="ARM-like"/>
</dbReference>
<organism evidence="1">
    <name type="scientific">hydrothermal vent metagenome</name>
    <dbReference type="NCBI Taxonomy" id="652676"/>
    <lineage>
        <taxon>unclassified sequences</taxon>
        <taxon>metagenomes</taxon>
        <taxon>ecological metagenomes</taxon>
    </lineage>
</organism>
<dbReference type="Gene3D" id="1.25.10.10">
    <property type="entry name" value="Leucine-rich Repeat Variant"/>
    <property type="match status" value="1"/>
</dbReference>
<dbReference type="SUPFAM" id="SSF48371">
    <property type="entry name" value="ARM repeat"/>
    <property type="match status" value="1"/>
</dbReference>
<accession>A0A3B0X0S8</accession>
<dbReference type="EMBL" id="UOFF01000340">
    <property type="protein sequence ID" value="VAW57132.1"/>
    <property type="molecule type" value="Genomic_DNA"/>
</dbReference>
<evidence type="ECO:0000313" key="1">
    <source>
        <dbReference type="EMBL" id="VAW57132.1"/>
    </source>
</evidence>
<name>A0A3B0X0S8_9ZZZZ</name>
<reference evidence="1" key="1">
    <citation type="submission" date="2018-06" db="EMBL/GenBank/DDBJ databases">
        <authorList>
            <person name="Zhirakovskaya E."/>
        </authorList>
    </citation>
    <scope>NUCLEOTIDE SEQUENCE</scope>
</reference>
<dbReference type="AlphaFoldDB" id="A0A3B0X0S8"/>
<proteinExistence type="predicted"/>
<protein>
    <recommendedName>
        <fullName evidence="2">FOG: HEAT repeat</fullName>
    </recommendedName>
</protein>